<dbReference type="Gene3D" id="3.30.450.40">
    <property type="match status" value="1"/>
</dbReference>
<dbReference type="Pfam" id="PF01614">
    <property type="entry name" value="IclR_C"/>
    <property type="match status" value="1"/>
</dbReference>
<gene>
    <name evidence="6" type="primary">mhpR</name>
    <name evidence="6" type="ORF">GCM10007933_31810</name>
</gene>
<dbReference type="SUPFAM" id="SSF46785">
    <property type="entry name" value="Winged helix' DNA-binding domain"/>
    <property type="match status" value="1"/>
</dbReference>
<sequence length="272" mass="29780">MRKDGGAEYAVVRGLTRGLDLLKALNTQEGGRSTLAQLSEATGLHRTTVRRLLETLIAEGYVRRSRSDDRYVLALHVRSLSEGFRDEDWIASIAAPALGELLQTVVWPSDLATPQGAEMIIRESTHRFSPLSFHRAMVGQTMPTLLTAAGRAFLAYCPDEQREQILHIARGGNDDQARLAADDRFVANIIARTRDAGYASNDGEWTSHRKIGAIAQPVMHAGRPVGSINIVYLNKAVSLKEAISRYLPALQKAVARIEAQFADHPPPPPQAG</sequence>
<dbReference type="PROSITE" id="PS51077">
    <property type="entry name" value="HTH_ICLR"/>
    <property type="match status" value="1"/>
</dbReference>
<keyword evidence="1" id="KW-0805">Transcription regulation</keyword>
<dbReference type="SMART" id="SM00346">
    <property type="entry name" value="HTH_ICLR"/>
    <property type="match status" value="1"/>
</dbReference>
<protein>
    <submittedName>
        <fullName evidence="6">Transcriptional regulator</fullName>
    </submittedName>
</protein>
<dbReference type="SUPFAM" id="SSF55781">
    <property type="entry name" value="GAF domain-like"/>
    <property type="match status" value="1"/>
</dbReference>
<evidence type="ECO:0000256" key="1">
    <source>
        <dbReference type="ARBA" id="ARBA00023015"/>
    </source>
</evidence>
<keyword evidence="7" id="KW-1185">Reference proteome</keyword>
<keyword evidence="3" id="KW-0804">Transcription</keyword>
<reference evidence="7" key="1">
    <citation type="journal article" date="2019" name="Int. J. Syst. Evol. Microbiol.">
        <title>The Global Catalogue of Microorganisms (GCM) 10K type strain sequencing project: providing services to taxonomists for standard genome sequencing and annotation.</title>
        <authorList>
            <consortium name="The Broad Institute Genomics Platform"/>
            <consortium name="The Broad Institute Genome Sequencing Center for Infectious Disease"/>
            <person name="Wu L."/>
            <person name="Ma J."/>
        </authorList>
    </citation>
    <scope>NUCLEOTIDE SEQUENCE [LARGE SCALE GENOMIC DNA]</scope>
    <source>
        <strain evidence="7">NBRC 102407</strain>
    </source>
</reference>
<dbReference type="InterPro" id="IPR005471">
    <property type="entry name" value="Tscrpt_reg_IclR_N"/>
</dbReference>
<dbReference type="Proteomes" id="UP001157167">
    <property type="component" value="Unassembled WGS sequence"/>
</dbReference>
<keyword evidence="2" id="KW-0238">DNA-binding</keyword>
<dbReference type="PANTHER" id="PTHR30136">
    <property type="entry name" value="HELIX-TURN-HELIX TRANSCRIPTIONAL REGULATOR, ICLR FAMILY"/>
    <property type="match status" value="1"/>
</dbReference>
<dbReference type="InterPro" id="IPR036388">
    <property type="entry name" value="WH-like_DNA-bd_sf"/>
</dbReference>
<dbReference type="Gene3D" id="1.10.10.10">
    <property type="entry name" value="Winged helix-like DNA-binding domain superfamily/Winged helix DNA-binding domain"/>
    <property type="match status" value="1"/>
</dbReference>
<accession>A0ABQ6FDL2</accession>
<dbReference type="InterPro" id="IPR036390">
    <property type="entry name" value="WH_DNA-bd_sf"/>
</dbReference>
<dbReference type="PANTHER" id="PTHR30136:SF23">
    <property type="entry name" value="DNA-BINDING TRANSCRIPTIONAL ACTIVATOR MHPR"/>
    <property type="match status" value="1"/>
</dbReference>
<evidence type="ECO:0000313" key="7">
    <source>
        <dbReference type="Proteomes" id="UP001157167"/>
    </source>
</evidence>
<feature type="domain" description="IclR-ED" evidence="5">
    <location>
        <begin position="76"/>
        <end position="263"/>
    </location>
</feature>
<dbReference type="Pfam" id="PF09339">
    <property type="entry name" value="HTH_IclR"/>
    <property type="match status" value="1"/>
</dbReference>
<comment type="caution">
    <text evidence="6">The sequence shown here is derived from an EMBL/GenBank/DDBJ whole genome shotgun (WGS) entry which is preliminary data.</text>
</comment>
<evidence type="ECO:0000313" key="6">
    <source>
        <dbReference type="EMBL" id="GLT23713.1"/>
    </source>
</evidence>
<dbReference type="RefSeq" id="WP_284188896.1">
    <property type="nucleotide sequence ID" value="NZ_BSPX01000057.1"/>
</dbReference>
<evidence type="ECO:0000256" key="2">
    <source>
        <dbReference type="ARBA" id="ARBA00023125"/>
    </source>
</evidence>
<dbReference type="InterPro" id="IPR050707">
    <property type="entry name" value="HTH_MetabolicPath_Reg"/>
</dbReference>
<dbReference type="InterPro" id="IPR029016">
    <property type="entry name" value="GAF-like_dom_sf"/>
</dbReference>
<dbReference type="NCBIfam" id="NF007341">
    <property type="entry name" value="PRK09834.1-3"/>
    <property type="match status" value="1"/>
</dbReference>
<dbReference type="EMBL" id="BSPX01000057">
    <property type="protein sequence ID" value="GLT23713.1"/>
    <property type="molecule type" value="Genomic_DNA"/>
</dbReference>
<evidence type="ECO:0000259" key="5">
    <source>
        <dbReference type="PROSITE" id="PS51078"/>
    </source>
</evidence>
<proteinExistence type="predicted"/>
<name>A0ABQ6FDL2_9RHOO</name>
<evidence type="ECO:0000259" key="4">
    <source>
        <dbReference type="PROSITE" id="PS51077"/>
    </source>
</evidence>
<feature type="domain" description="HTH iclR-type" evidence="4">
    <location>
        <begin position="12"/>
        <end position="75"/>
    </location>
</feature>
<evidence type="ECO:0000256" key="3">
    <source>
        <dbReference type="ARBA" id="ARBA00023163"/>
    </source>
</evidence>
<dbReference type="PROSITE" id="PS51078">
    <property type="entry name" value="ICLR_ED"/>
    <property type="match status" value="1"/>
</dbReference>
<organism evidence="6 7">
    <name type="scientific">Zoogloea oryzae</name>
    <dbReference type="NCBI Taxonomy" id="310767"/>
    <lineage>
        <taxon>Bacteria</taxon>
        <taxon>Pseudomonadati</taxon>
        <taxon>Pseudomonadota</taxon>
        <taxon>Betaproteobacteria</taxon>
        <taxon>Rhodocyclales</taxon>
        <taxon>Zoogloeaceae</taxon>
        <taxon>Zoogloea</taxon>
    </lineage>
</organism>
<dbReference type="InterPro" id="IPR014757">
    <property type="entry name" value="Tscrpt_reg_IclR_C"/>
</dbReference>